<feature type="compositionally biased region" description="Basic and acidic residues" evidence="1">
    <location>
        <begin position="1"/>
        <end position="14"/>
    </location>
</feature>
<feature type="compositionally biased region" description="Basic and acidic residues" evidence="1">
    <location>
        <begin position="90"/>
        <end position="108"/>
    </location>
</feature>
<feature type="compositionally biased region" description="Gly residues" evidence="1">
    <location>
        <begin position="15"/>
        <end position="34"/>
    </location>
</feature>
<dbReference type="EMBL" id="AY576796">
    <property type="protein sequence ID" value="AAT36817.1"/>
    <property type="molecule type" value="Genomic_DNA"/>
</dbReference>
<dbReference type="Proteomes" id="UP000001245">
    <property type="component" value="Segment"/>
</dbReference>
<dbReference type="RefSeq" id="YP_024855.1">
    <property type="nucleotide sequence ID" value="NC_005885.1"/>
</dbReference>
<accession>Q6J7W2</accession>
<gene>
    <name evidence="2" type="primary">pas69</name>
</gene>
<keyword evidence="3" id="KW-1185">Reference proteome</keyword>
<dbReference type="KEGG" id="vg:2846178"/>
<evidence type="ECO:0000313" key="3">
    <source>
        <dbReference type="Proteomes" id="UP000001245"/>
    </source>
</evidence>
<proteinExistence type="predicted"/>
<protein>
    <submittedName>
        <fullName evidence="2">Pas69</fullName>
    </submittedName>
</protein>
<sequence length="108" mass="11182">MGAKDSEGPGRGDKGSGGSDSGRSGAGTGPGRTEGGGRDGNQSGRGYRLGRQEVIWGSGPGRGVPWWRWHGNRVLTLGHVPGLLGPEPVPRGEAREGRTVARIGETRQ</sequence>
<evidence type="ECO:0000256" key="1">
    <source>
        <dbReference type="SAM" id="MobiDB-lite"/>
    </source>
</evidence>
<reference evidence="2 3" key="1">
    <citation type="journal article" date="2004" name="Virus Genes">
        <title>The genome of phiAsp2, an actinoplanes infecting phage.</title>
        <authorList>
            <person name="Jarling M."/>
            <person name="Bartkowiak K."/>
            <person name="Pape H."/>
            <person name="Meinhardt F."/>
        </authorList>
    </citation>
    <scope>NUCLEOTIDE SEQUENCE</scope>
</reference>
<organism evidence="2 3">
    <name type="scientific">Actinoplanes phage phiAsp2</name>
    <dbReference type="NCBI Taxonomy" id="279303"/>
    <lineage>
        <taxon>Viruses</taxon>
        <taxon>Duplodnaviria</taxon>
        <taxon>Heunggongvirae</taxon>
        <taxon>Uroviricota</taxon>
        <taxon>Caudoviricetes</taxon>
        <taxon>Aspduovirus</taxon>
        <taxon>Aspduovirus Asp2</taxon>
    </lineage>
</organism>
<evidence type="ECO:0000313" key="2">
    <source>
        <dbReference type="EMBL" id="AAT36817.1"/>
    </source>
</evidence>
<feature type="region of interest" description="Disordered" evidence="1">
    <location>
        <begin position="84"/>
        <end position="108"/>
    </location>
</feature>
<feature type="region of interest" description="Disordered" evidence="1">
    <location>
        <begin position="1"/>
        <end position="47"/>
    </location>
</feature>
<dbReference type="GeneID" id="2846178"/>
<name>Q6J7W2_9CAUD</name>